<feature type="region of interest" description="Disordered" evidence="10">
    <location>
        <begin position="558"/>
        <end position="627"/>
    </location>
</feature>
<sequence length="1375" mass="151706">MFVSKTADYRRNEVKLDPVSLVEHWTVRKCARAERSVNGRNQQFLEMKPLVAVRAIPGGSLTNGQPVVRVSSEKCLVCNYCQLKFPNEAGLAAHETRCSRRSEIVRPQPQPIQQIHHSMPTAMVPPHVIPENSSRKQGVVRSPISTHENRFPLKKRILAAIEHLYDEEQAVTSKMPKMESKADLKEESCLKPDSFIPITCSSPLLNIVHSTSAQGSCQVTVVKCEKVTDIPVTTSIARNRRTSAMNDSEKRIQPTALSLQVPPGIDTEKPYILTLNDSSVTRNDALMRRRHLRNITTETLCLKRPQPMFVEYKPKLSMYSNWQQTPVTPEEAKFNILYMGACSSKPCIGVKQHCRYTTASREMGALRVTHSSFWDYSTKMRLRQNAVVTAVNQAQNIVHLSPSPSTAGLVITQVSQPCNNVEVVSPNINVTSLAVGFTTASSTVQMPSSSQTANATRDDNISAVRIDDAGGGENQKPPSVLPKTNTACRHIVGGYCADEVYVYVRGRGRGRYVCDRCGIRCKKPSMLKKHIKSHTDIRPFKCSQCNFSFKTKGNLTKHLQSKSHRRRLAESQSSVAVDDQESDSDHDRLEIASSPNSSYSNDLLSDDECSSDDEAQPNGGFSSGNVVPYRKFGQENILIERATHTPPTLWMVGKTVARWPEPDHSRVCHSAPPSNTYVNESHHSRKIAKAHGFSSKHLHVNANDEVNSGHQQSCVNEDTKPNSVTDSTLGTHTRSNTSNCGAVQSSAGAFFAKEELACEMCERTFRKAAELTLHRHAHLLEQQNSRTRSYQCTECKQTVRSKNLLSRHMETAHPNVERKASEVLDSDIEESIPAYTQNVNPRSFVCSDCNIGFRKHGILAKHLRSKTHVQKLESLGKLPDDALFIITRKENGACLNEVDTTDCDRARTSLLAIISALRDTNSLECREQMLQSPAPPFTSSASSSASYSSKRRSPMPNLTPLVSPHSSRGSPSQIQHSVRKRTDKQNAAVKQNDTAPLNRSDSVSSGSLKKADENLAKSVSANIWMPPKPELSVVSERRSVDLPTASRVVTDAAALSDNGSSVRSDEGNSEGAGRSESSTPTARPLNGAAPSPLLSTATRCTLCDVNYDTSFELQVSRQVHLHADHVVMRDGNDFRCPKKHCDKVYPTRENLRLHIAAHYHGGGATPTHESREEAEGALSVLSDLSMDTASVLHRKLTESHPNQHANSAPNHSPGIPEESHTVSSRKTPSYSSPSVVERNAESSSPSSGTDGEKSHDGSIPEKTPGPETSSDVSTNDLTSQVRSRSLTSSQQQRQQQQQQQQQRQRDVGQSSSIASLPCVVCRQCFPDAFSLQQHWLSHVCHRPYVCKTCDAGFITAEALKSHSFTHQNVSDLHIF</sequence>
<evidence type="ECO:0000256" key="2">
    <source>
        <dbReference type="ARBA" id="ARBA00022723"/>
    </source>
</evidence>
<evidence type="ECO:0000256" key="7">
    <source>
        <dbReference type="ARBA" id="ARBA00023163"/>
    </source>
</evidence>
<feature type="compositionally biased region" description="Low complexity" evidence="10">
    <location>
        <begin position="1221"/>
        <end position="1235"/>
    </location>
</feature>
<feature type="compositionally biased region" description="Polar residues" evidence="10">
    <location>
        <begin position="964"/>
        <end position="976"/>
    </location>
</feature>
<evidence type="ECO:0000256" key="8">
    <source>
        <dbReference type="ARBA" id="ARBA00023242"/>
    </source>
</evidence>
<dbReference type="GO" id="GO:0005634">
    <property type="term" value="C:nucleus"/>
    <property type="evidence" value="ECO:0007669"/>
    <property type="project" value="UniProtKB-SubCell"/>
</dbReference>
<dbReference type="InterPro" id="IPR036236">
    <property type="entry name" value="Znf_C2H2_sf"/>
</dbReference>
<dbReference type="InterPro" id="IPR003604">
    <property type="entry name" value="Matrin/U1-like-C_Znf_C2H2"/>
</dbReference>
<evidence type="ECO:0000256" key="3">
    <source>
        <dbReference type="ARBA" id="ARBA00022737"/>
    </source>
</evidence>
<dbReference type="PANTHER" id="PTHR43069:SF2">
    <property type="entry name" value="FUMARYLACETOACETASE"/>
    <property type="match status" value="1"/>
</dbReference>
<keyword evidence="8" id="KW-0539">Nucleus</keyword>
<feature type="compositionally biased region" description="Low complexity" evidence="10">
    <location>
        <begin position="1279"/>
        <end position="1308"/>
    </location>
</feature>
<feature type="domain" description="C2H2-type" evidence="11">
    <location>
        <begin position="1316"/>
        <end position="1343"/>
    </location>
</feature>
<feature type="domain" description="C2H2-type" evidence="11">
    <location>
        <begin position="512"/>
        <end position="539"/>
    </location>
</feature>
<dbReference type="Proteomes" id="UP001608902">
    <property type="component" value="Unassembled WGS sequence"/>
</dbReference>
<keyword evidence="6" id="KW-0805">Transcription regulation</keyword>
<dbReference type="InterPro" id="IPR013087">
    <property type="entry name" value="Znf_C2H2_type"/>
</dbReference>
<evidence type="ECO:0000256" key="1">
    <source>
        <dbReference type="ARBA" id="ARBA00004123"/>
    </source>
</evidence>
<dbReference type="FunFam" id="3.30.160.60:FF:000145">
    <property type="entry name" value="Zinc finger protein 574"/>
    <property type="match status" value="1"/>
</dbReference>
<dbReference type="Pfam" id="PF12874">
    <property type="entry name" value="zf-met"/>
    <property type="match status" value="1"/>
</dbReference>
<feature type="domain" description="C2H2-type" evidence="11">
    <location>
        <begin position="790"/>
        <end position="818"/>
    </location>
</feature>
<keyword evidence="2" id="KW-0479">Metal-binding</keyword>
<feature type="compositionally biased region" description="Low complexity" evidence="10">
    <location>
        <begin position="593"/>
        <end position="603"/>
    </location>
</feature>
<feature type="compositionally biased region" description="Acidic residues" evidence="10">
    <location>
        <begin position="604"/>
        <end position="615"/>
    </location>
</feature>
<feature type="compositionally biased region" description="Basic and acidic residues" evidence="10">
    <location>
        <begin position="1250"/>
        <end position="1259"/>
    </location>
</feature>
<feature type="compositionally biased region" description="Polar residues" evidence="10">
    <location>
        <begin position="1266"/>
        <end position="1278"/>
    </location>
</feature>
<feature type="domain" description="C2H2-type" evidence="11">
    <location>
        <begin position="844"/>
        <end position="873"/>
    </location>
</feature>
<evidence type="ECO:0000256" key="9">
    <source>
        <dbReference type="PROSITE-ProRule" id="PRU00042"/>
    </source>
</evidence>
<accession>A0ABD6EID9</accession>
<proteinExistence type="predicted"/>
<feature type="region of interest" description="Disordered" evidence="10">
    <location>
        <begin position="1198"/>
        <end position="1308"/>
    </location>
</feature>
<dbReference type="GO" id="GO:0008270">
    <property type="term" value="F:zinc ion binding"/>
    <property type="evidence" value="ECO:0007669"/>
    <property type="project" value="UniProtKB-KW"/>
</dbReference>
<feature type="domain" description="C2H2-type" evidence="11">
    <location>
        <begin position="756"/>
        <end position="783"/>
    </location>
</feature>
<feature type="domain" description="C2H2-type" evidence="11">
    <location>
        <begin position="1134"/>
        <end position="1165"/>
    </location>
</feature>
<comment type="subcellular location">
    <subcellularLocation>
        <location evidence="1">Nucleus</location>
    </subcellularLocation>
</comment>
<keyword evidence="13" id="KW-1185">Reference proteome</keyword>
<name>A0ABD6EID9_9BILA</name>
<dbReference type="FunFam" id="3.30.160.60:FF:000594">
    <property type="entry name" value="Transcription factor HIVEP2"/>
    <property type="match status" value="1"/>
</dbReference>
<evidence type="ECO:0000256" key="4">
    <source>
        <dbReference type="ARBA" id="ARBA00022771"/>
    </source>
</evidence>
<dbReference type="InterPro" id="IPR005959">
    <property type="entry name" value="Fumarylacetoacetase"/>
</dbReference>
<feature type="compositionally biased region" description="Polar residues" evidence="10">
    <location>
        <begin position="1199"/>
        <end position="1210"/>
    </location>
</feature>
<dbReference type="SUPFAM" id="SSF57667">
    <property type="entry name" value="beta-beta-alpha zinc fingers"/>
    <property type="match status" value="3"/>
</dbReference>
<feature type="domain" description="C2H2-type" evidence="11">
    <location>
        <begin position="1344"/>
        <end position="1371"/>
    </location>
</feature>
<dbReference type="EMBL" id="JBGFUD010004573">
    <property type="protein sequence ID" value="MFH4979733.1"/>
    <property type="molecule type" value="Genomic_DNA"/>
</dbReference>
<keyword evidence="7" id="KW-0804">Transcription</keyword>
<dbReference type="Gene3D" id="3.30.160.60">
    <property type="entry name" value="Classic Zinc Finger"/>
    <property type="match status" value="4"/>
</dbReference>
<comment type="caution">
    <text evidence="12">The sequence shown here is derived from an EMBL/GenBank/DDBJ whole genome shotgun (WGS) entry which is preliminary data.</text>
</comment>
<evidence type="ECO:0000256" key="10">
    <source>
        <dbReference type="SAM" id="MobiDB-lite"/>
    </source>
</evidence>
<reference evidence="12 13" key="1">
    <citation type="submission" date="2024-08" db="EMBL/GenBank/DDBJ databases">
        <title>Gnathostoma spinigerum genome.</title>
        <authorList>
            <person name="Gonzalez-Bertolin B."/>
            <person name="Monzon S."/>
            <person name="Zaballos A."/>
            <person name="Jimenez P."/>
            <person name="Dekumyoy P."/>
            <person name="Varona S."/>
            <person name="Cuesta I."/>
            <person name="Sumanam S."/>
            <person name="Adisakwattana P."/>
            <person name="Gasser R.B."/>
            <person name="Hernandez-Gonzalez A."/>
            <person name="Young N.D."/>
            <person name="Perteguer M.J."/>
        </authorList>
    </citation>
    <scope>NUCLEOTIDE SEQUENCE [LARGE SCALE GENOMIC DNA]</scope>
    <source>
        <strain evidence="12">AL3</strain>
        <tissue evidence="12">Liver</tissue>
    </source>
</reference>
<evidence type="ECO:0000259" key="11">
    <source>
        <dbReference type="PROSITE" id="PS50157"/>
    </source>
</evidence>
<feature type="region of interest" description="Disordered" evidence="10">
    <location>
        <begin position="929"/>
        <end position="1009"/>
    </location>
</feature>
<dbReference type="PROSITE" id="PS00028">
    <property type="entry name" value="ZINC_FINGER_C2H2_1"/>
    <property type="match status" value="8"/>
</dbReference>
<keyword evidence="5" id="KW-0862">Zinc</keyword>
<dbReference type="PANTHER" id="PTHR43069">
    <property type="entry name" value="FUMARYLACETOACETASE"/>
    <property type="match status" value="1"/>
</dbReference>
<evidence type="ECO:0000256" key="5">
    <source>
        <dbReference type="ARBA" id="ARBA00022833"/>
    </source>
</evidence>
<feature type="region of interest" description="Disordered" evidence="10">
    <location>
        <begin position="1051"/>
        <end position="1091"/>
    </location>
</feature>
<dbReference type="SMART" id="SM00451">
    <property type="entry name" value="ZnF_U1"/>
    <property type="match status" value="3"/>
</dbReference>
<organism evidence="12 13">
    <name type="scientific">Gnathostoma spinigerum</name>
    <dbReference type="NCBI Taxonomy" id="75299"/>
    <lineage>
        <taxon>Eukaryota</taxon>
        <taxon>Metazoa</taxon>
        <taxon>Ecdysozoa</taxon>
        <taxon>Nematoda</taxon>
        <taxon>Chromadorea</taxon>
        <taxon>Rhabditida</taxon>
        <taxon>Spirurina</taxon>
        <taxon>Gnathostomatomorpha</taxon>
        <taxon>Gnathostomatoidea</taxon>
        <taxon>Gnathostomatidae</taxon>
        <taxon>Gnathostoma</taxon>
    </lineage>
</organism>
<feature type="compositionally biased region" description="Low complexity" evidence="10">
    <location>
        <begin position="937"/>
        <end position="948"/>
    </location>
</feature>
<keyword evidence="4 9" id="KW-0863">Zinc-finger</keyword>
<evidence type="ECO:0000313" key="13">
    <source>
        <dbReference type="Proteomes" id="UP001608902"/>
    </source>
</evidence>
<keyword evidence="3" id="KW-0677">Repeat</keyword>
<dbReference type="Pfam" id="PF00096">
    <property type="entry name" value="zf-C2H2"/>
    <property type="match status" value="4"/>
</dbReference>
<protein>
    <recommendedName>
        <fullName evidence="11">C2H2-type domain-containing protein</fullName>
    </recommendedName>
</protein>
<feature type="domain" description="C2H2-type" evidence="11">
    <location>
        <begin position="540"/>
        <end position="569"/>
    </location>
</feature>
<dbReference type="SMART" id="SM00355">
    <property type="entry name" value="ZnF_C2H2"/>
    <property type="match status" value="10"/>
</dbReference>
<feature type="region of interest" description="Disordered" evidence="10">
    <location>
        <begin position="707"/>
        <end position="736"/>
    </location>
</feature>
<gene>
    <name evidence="12" type="ORF">AB6A40_006442</name>
</gene>
<evidence type="ECO:0000256" key="6">
    <source>
        <dbReference type="ARBA" id="ARBA00023015"/>
    </source>
</evidence>
<feature type="compositionally biased region" description="Polar residues" evidence="10">
    <location>
        <begin position="988"/>
        <end position="1007"/>
    </location>
</feature>
<evidence type="ECO:0000313" key="12">
    <source>
        <dbReference type="EMBL" id="MFH4979733.1"/>
    </source>
</evidence>
<dbReference type="PROSITE" id="PS50157">
    <property type="entry name" value="ZINC_FINGER_C2H2_2"/>
    <property type="match status" value="8"/>
</dbReference>